<dbReference type="GO" id="GO:0016887">
    <property type="term" value="F:ATP hydrolysis activity"/>
    <property type="evidence" value="ECO:0007669"/>
    <property type="project" value="InterPro"/>
</dbReference>
<keyword evidence="2" id="KW-1185">Reference proteome</keyword>
<accession>A0A2Z6RW48</accession>
<comment type="caution">
    <text evidence="1">The sequence shown here is derived from an EMBL/GenBank/DDBJ whole genome shotgun (WGS) entry which is preliminary data.</text>
</comment>
<dbReference type="STRING" id="94130.A0A2Z6RW48"/>
<organism evidence="1 2">
    <name type="scientific">Rhizophagus clarus</name>
    <dbReference type="NCBI Taxonomy" id="94130"/>
    <lineage>
        <taxon>Eukaryota</taxon>
        <taxon>Fungi</taxon>
        <taxon>Fungi incertae sedis</taxon>
        <taxon>Mucoromycota</taxon>
        <taxon>Glomeromycotina</taxon>
        <taxon>Glomeromycetes</taxon>
        <taxon>Glomerales</taxon>
        <taxon>Glomeraceae</taxon>
        <taxon>Rhizophagus</taxon>
    </lineage>
</organism>
<protein>
    <recommendedName>
        <fullName evidence="3">MutL C-terminal dimerisation domain-containing protein</fullName>
    </recommendedName>
</protein>
<gene>
    <name evidence="1" type="ORF">RclHR1_03960006</name>
</gene>
<sequence>MSKDIIFGVKDLEELIFLLSERPGEMVRCSHIRNMFASRACRKSVMIGDALSRQQMERIVKHMGDIEQPWNCPHGRPTMRHLFDLSKVQSSQSYTMRPKSNQSNLYKLFRKAYNS</sequence>
<dbReference type="GO" id="GO:0140664">
    <property type="term" value="F:ATP-dependent DNA damage sensor activity"/>
    <property type="evidence" value="ECO:0007669"/>
    <property type="project" value="InterPro"/>
</dbReference>
<dbReference type="GO" id="GO:0032389">
    <property type="term" value="C:MutLalpha complex"/>
    <property type="evidence" value="ECO:0007669"/>
    <property type="project" value="TreeGrafter"/>
</dbReference>
<name>A0A2Z6RW48_9GLOM</name>
<dbReference type="EMBL" id="BEXD01003290">
    <property type="protein sequence ID" value="GBC00732.1"/>
    <property type="molecule type" value="Genomic_DNA"/>
</dbReference>
<dbReference type="InterPro" id="IPR037198">
    <property type="entry name" value="MutL_C_sf"/>
</dbReference>
<dbReference type="InterPro" id="IPR038973">
    <property type="entry name" value="MutL/Mlh/Pms-like"/>
</dbReference>
<dbReference type="PANTHER" id="PTHR10073:SF52">
    <property type="entry name" value="MISMATCH REPAIR ENDONUCLEASE PMS2"/>
    <property type="match status" value="1"/>
</dbReference>
<dbReference type="Proteomes" id="UP000247702">
    <property type="component" value="Unassembled WGS sequence"/>
</dbReference>
<dbReference type="SUPFAM" id="SSF118116">
    <property type="entry name" value="DNA mismatch repair protein MutL"/>
    <property type="match status" value="1"/>
</dbReference>
<evidence type="ECO:0008006" key="3">
    <source>
        <dbReference type="Google" id="ProtNLM"/>
    </source>
</evidence>
<dbReference type="Gene3D" id="3.30.1540.20">
    <property type="entry name" value="MutL, C-terminal domain, dimerisation subdomain"/>
    <property type="match status" value="1"/>
</dbReference>
<reference evidence="1 2" key="1">
    <citation type="submission" date="2017-11" db="EMBL/GenBank/DDBJ databases">
        <title>The genome of Rhizophagus clarus HR1 reveals common genetic basis of auxotrophy among arbuscular mycorrhizal fungi.</title>
        <authorList>
            <person name="Kobayashi Y."/>
        </authorList>
    </citation>
    <scope>NUCLEOTIDE SEQUENCE [LARGE SCALE GENOMIC DNA]</scope>
    <source>
        <strain evidence="1 2">HR1</strain>
    </source>
</reference>
<dbReference type="GO" id="GO:0006298">
    <property type="term" value="P:mismatch repair"/>
    <property type="evidence" value="ECO:0007669"/>
    <property type="project" value="InterPro"/>
</dbReference>
<proteinExistence type="predicted"/>
<dbReference type="InterPro" id="IPR042120">
    <property type="entry name" value="MutL_C_dimsub"/>
</dbReference>
<evidence type="ECO:0000313" key="1">
    <source>
        <dbReference type="EMBL" id="GBC00732.1"/>
    </source>
</evidence>
<dbReference type="PANTHER" id="PTHR10073">
    <property type="entry name" value="DNA MISMATCH REPAIR PROTEIN MLH, PMS, MUTL"/>
    <property type="match status" value="1"/>
</dbReference>
<dbReference type="AlphaFoldDB" id="A0A2Z6RW48"/>
<evidence type="ECO:0000313" key="2">
    <source>
        <dbReference type="Proteomes" id="UP000247702"/>
    </source>
</evidence>